<dbReference type="SUPFAM" id="SSF53300">
    <property type="entry name" value="vWA-like"/>
    <property type="match status" value="1"/>
</dbReference>
<evidence type="ECO:0000256" key="2">
    <source>
        <dbReference type="ARBA" id="ARBA00022525"/>
    </source>
</evidence>
<feature type="domain" description="Hemicentin-1-like von Willebrand factor A" evidence="5">
    <location>
        <begin position="301"/>
        <end position="473"/>
    </location>
</feature>
<feature type="transmembrane region" description="Helical" evidence="4">
    <location>
        <begin position="925"/>
        <end position="949"/>
    </location>
</feature>
<evidence type="ECO:0000256" key="3">
    <source>
        <dbReference type="ARBA" id="ARBA00022729"/>
    </source>
</evidence>
<dbReference type="PANTHER" id="PTHR14905">
    <property type="entry name" value="NG37"/>
    <property type="match status" value="1"/>
</dbReference>
<reference evidence="7" key="1">
    <citation type="submission" date="2018-11" db="EMBL/GenBank/DDBJ databases">
        <authorList>
            <person name="Alioto T."/>
            <person name="Alioto T."/>
        </authorList>
    </citation>
    <scope>NUCLEOTIDE SEQUENCE</scope>
</reference>
<dbReference type="Pfam" id="PF25107">
    <property type="entry name" value="VWA7_N"/>
    <property type="match status" value="1"/>
</dbReference>
<accession>A0A8B6CP07</accession>
<dbReference type="InterPro" id="IPR052577">
    <property type="entry name" value="VWA7"/>
</dbReference>
<comment type="caution">
    <text evidence="7">The sequence shown here is derived from an EMBL/GenBank/DDBJ whole genome shotgun (WGS) entry which is preliminary data.</text>
</comment>
<keyword evidence="8" id="KW-1185">Reference proteome</keyword>
<keyword evidence="4" id="KW-1133">Transmembrane helix</keyword>
<dbReference type="InterPro" id="IPR056862">
    <property type="entry name" value="VWA7_N"/>
</dbReference>
<comment type="subcellular location">
    <subcellularLocation>
        <location evidence="1">Secreted</location>
    </subcellularLocation>
</comment>
<evidence type="ECO:0000259" key="5">
    <source>
        <dbReference type="Pfam" id="PF25106"/>
    </source>
</evidence>
<dbReference type="InterPro" id="IPR056861">
    <property type="entry name" value="HMCN1-like_VWA"/>
</dbReference>
<feature type="domain" description="VWA7 N-terminal" evidence="6">
    <location>
        <begin position="79"/>
        <end position="271"/>
    </location>
</feature>
<gene>
    <name evidence="7" type="ORF">MGAL_10B041953</name>
</gene>
<dbReference type="OrthoDB" id="6161097at2759"/>
<proteinExistence type="predicted"/>
<evidence type="ECO:0000259" key="6">
    <source>
        <dbReference type="Pfam" id="PF25107"/>
    </source>
</evidence>
<dbReference type="PANTHER" id="PTHR14905:SF7">
    <property type="entry name" value="VON WILLEBRAND FACTOR A DOMAIN-CONTAINING PROTEIN 7"/>
    <property type="match status" value="1"/>
</dbReference>
<evidence type="ECO:0000256" key="1">
    <source>
        <dbReference type="ARBA" id="ARBA00004613"/>
    </source>
</evidence>
<keyword evidence="4" id="KW-0472">Membrane</keyword>
<keyword evidence="4" id="KW-0812">Transmembrane</keyword>
<keyword evidence="2" id="KW-0964">Secreted</keyword>
<keyword evidence="3" id="KW-0732">Signal</keyword>
<dbReference type="AlphaFoldDB" id="A0A8B6CP07"/>
<sequence>MNYINIIIITISICIGLTSGFFARTFRDGNWRTKTHLDITGTGTFRAINKYINANKGGSLDDFFRDDKNGEHTMMTKVFALRNAVADTQENKKDTAYIHCHADQIFLAHNFVKSCKQKLIARKDDIDEFIKQLGECLYTIQSFYSNTNWVEMYGGVAYDDFGINDLMEVAALEEDTCLDNADYNSECKDNIIVNGKLTSGYHQGRGNTKPASRQLVHQLVNVVTEVLMMTAENLWPDVASIRTQLLLTWSPHSDLHNQAYIAAVQATENFLIANGTGVIYTIGPKLFEDVFHVKRRKDMTLAMAIDYTASMTDDIDAVKTKVIELLTNTVGSPNEPADYVLSLFHDPESWNFAYKYVDGYEMINKVQTIEAESGDNTDCDELAAAGMLAAIQLMRDDSPLYVFTDADAKDADRLQEVINAAKAKNISVTSLLTSQCTRRKRSALGRPERSASSLSFFQQIAEATGGSVYETDKENIGNVLDTVIGETFPSSEIIIDSFNLSSAETADQNITVDSTITVLKISVTGSSAETDVDIYYANGTLETYTSGKSTRIYTSSGETIISIQHPPGSIMKLRRNVINDWKVNITAQSSIKIDSELLEHTDTSEMVSLKGSPIMDSNYTVALSVYGFGSNGTCHTIALTDSTGNVISSHEASQLQRDFDTLCAATFRTPYAEFRVKLYGNDDSGRPFTRKLSELYKPASVELIITASTDDVIIGKERLIGYEVKNCGTVTETYQVSISDDHSFVHGSTTVGYTLLSGDGANGTFAVKPTTPSVIFSYTIDVSMVSNGDVQQSITRKLVVTDVERPDCTVVHTDGLCGISSLNTANCSLYPWTALAEVTFSGTLLDSISSTVGMSVKLSHVNITGLSTGPITVNISGDCCTPSLHVNVIDVDGFISQCGLSFGDGQSVQSVEVVSEPSGSSGNDIYTIIIIMTVCVTVVILVVISAFVLRMHQIKSKDELYSSKAVPDNIRKEKFNAEMIYKKQGLSIIEQ</sequence>
<evidence type="ECO:0000256" key="4">
    <source>
        <dbReference type="SAM" id="Phobius"/>
    </source>
</evidence>
<dbReference type="Pfam" id="PF25106">
    <property type="entry name" value="VWA_4"/>
    <property type="match status" value="1"/>
</dbReference>
<organism evidence="7 8">
    <name type="scientific">Mytilus galloprovincialis</name>
    <name type="common">Mediterranean mussel</name>
    <dbReference type="NCBI Taxonomy" id="29158"/>
    <lineage>
        <taxon>Eukaryota</taxon>
        <taxon>Metazoa</taxon>
        <taxon>Spiralia</taxon>
        <taxon>Lophotrochozoa</taxon>
        <taxon>Mollusca</taxon>
        <taxon>Bivalvia</taxon>
        <taxon>Autobranchia</taxon>
        <taxon>Pteriomorphia</taxon>
        <taxon>Mytilida</taxon>
        <taxon>Mytiloidea</taxon>
        <taxon>Mytilidae</taxon>
        <taxon>Mytilinae</taxon>
        <taxon>Mytilus</taxon>
    </lineage>
</organism>
<evidence type="ECO:0000313" key="7">
    <source>
        <dbReference type="EMBL" id="VDI07262.1"/>
    </source>
</evidence>
<dbReference type="EMBL" id="UYJE01002029">
    <property type="protein sequence ID" value="VDI07262.1"/>
    <property type="molecule type" value="Genomic_DNA"/>
</dbReference>
<dbReference type="Gene3D" id="3.40.50.410">
    <property type="entry name" value="von Willebrand factor, type A domain"/>
    <property type="match status" value="1"/>
</dbReference>
<protein>
    <recommendedName>
        <fullName evidence="9">VWFA domain-containing protein</fullName>
    </recommendedName>
</protein>
<name>A0A8B6CP07_MYTGA</name>
<dbReference type="Proteomes" id="UP000596742">
    <property type="component" value="Unassembled WGS sequence"/>
</dbReference>
<evidence type="ECO:0000313" key="8">
    <source>
        <dbReference type="Proteomes" id="UP000596742"/>
    </source>
</evidence>
<dbReference type="InterPro" id="IPR036465">
    <property type="entry name" value="vWFA_dom_sf"/>
</dbReference>
<evidence type="ECO:0008006" key="9">
    <source>
        <dbReference type="Google" id="ProtNLM"/>
    </source>
</evidence>